<keyword evidence="2" id="KW-1185">Reference proteome</keyword>
<sequence length="65" mass="7567">QDLKTGTVKATAVGWSKHPPKFYNVAEDFDCTFFFFFKSFQVPMRWLQEVPHPPKSHPHSLEEDG</sequence>
<gene>
    <name evidence="1" type="ORF">ABGN05_29915</name>
</gene>
<accession>A0ABV3SSN4</accession>
<reference evidence="1 2" key="1">
    <citation type="submission" date="2024-05" db="EMBL/GenBank/DDBJ databases">
        <authorList>
            <person name="Jiang F."/>
        </authorList>
    </citation>
    <scope>NUCLEOTIDE SEQUENCE [LARGE SCALE GENOMIC DNA]</scope>
    <source>
        <strain evidence="1 2">LZ166</strain>
    </source>
</reference>
<organism evidence="1 2">
    <name type="scientific">Aquibium pacificus</name>
    <dbReference type="NCBI Taxonomy" id="3153579"/>
    <lineage>
        <taxon>Bacteria</taxon>
        <taxon>Pseudomonadati</taxon>
        <taxon>Pseudomonadota</taxon>
        <taxon>Alphaproteobacteria</taxon>
        <taxon>Hyphomicrobiales</taxon>
        <taxon>Phyllobacteriaceae</taxon>
        <taxon>Aquibium</taxon>
    </lineage>
</organism>
<evidence type="ECO:0000313" key="2">
    <source>
        <dbReference type="Proteomes" id="UP001556692"/>
    </source>
</evidence>
<comment type="caution">
    <text evidence="1">The sequence shown here is derived from an EMBL/GenBank/DDBJ whole genome shotgun (WGS) entry which is preliminary data.</text>
</comment>
<protein>
    <submittedName>
        <fullName evidence="1">Uncharacterized protein</fullName>
    </submittedName>
</protein>
<dbReference type="RefSeq" id="WP_367957722.1">
    <property type="nucleotide sequence ID" value="NZ_JBDPGJ010000036.1"/>
</dbReference>
<proteinExistence type="predicted"/>
<dbReference type="Proteomes" id="UP001556692">
    <property type="component" value="Unassembled WGS sequence"/>
</dbReference>
<feature type="non-terminal residue" evidence="1">
    <location>
        <position position="1"/>
    </location>
</feature>
<dbReference type="EMBL" id="JBDPGJ010000036">
    <property type="protein sequence ID" value="MEX0409829.1"/>
    <property type="molecule type" value="Genomic_DNA"/>
</dbReference>
<name>A0ABV3SSN4_9HYPH</name>
<evidence type="ECO:0000313" key="1">
    <source>
        <dbReference type="EMBL" id="MEX0409829.1"/>
    </source>
</evidence>